<reference evidence="1 2" key="1">
    <citation type="submission" date="2019-08" db="EMBL/GenBank/DDBJ databases">
        <title>Complete genome sequence of Candidatus Uab amorphum.</title>
        <authorList>
            <person name="Shiratori T."/>
            <person name="Suzuki S."/>
            <person name="Kakizawa Y."/>
            <person name="Ishida K."/>
        </authorList>
    </citation>
    <scope>NUCLEOTIDE SEQUENCE [LARGE SCALE GENOMIC DNA]</scope>
    <source>
        <strain evidence="1 2">SRT547</strain>
    </source>
</reference>
<keyword evidence="2" id="KW-1185">Reference proteome</keyword>
<dbReference type="Proteomes" id="UP000326354">
    <property type="component" value="Chromosome"/>
</dbReference>
<protein>
    <submittedName>
        <fullName evidence="1">Uncharacterized protein</fullName>
    </submittedName>
</protein>
<accession>A0A5S9IJJ7</accession>
<organism evidence="1 2">
    <name type="scientific">Uabimicrobium amorphum</name>
    <dbReference type="NCBI Taxonomy" id="2596890"/>
    <lineage>
        <taxon>Bacteria</taxon>
        <taxon>Pseudomonadati</taxon>
        <taxon>Planctomycetota</taxon>
        <taxon>Candidatus Uabimicrobiia</taxon>
        <taxon>Candidatus Uabimicrobiales</taxon>
        <taxon>Candidatus Uabimicrobiaceae</taxon>
        <taxon>Candidatus Uabimicrobium</taxon>
    </lineage>
</organism>
<evidence type="ECO:0000313" key="2">
    <source>
        <dbReference type="Proteomes" id="UP000326354"/>
    </source>
</evidence>
<dbReference type="EMBL" id="AP019860">
    <property type="protein sequence ID" value="BBM83059.1"/>
    <property type="molecule type" value="Genomic_DNA"/>
</dbReference>
<sequence>MSVVERQLLSEAFAVVKRQHPFLYYHTLYHMLSCPFCVDKQHKLLADKSHECLWYLAEKHPGEYLHVVREVQNQEDMRANYFRVFYNKLIVGKQGRILFLWKQGQEQQQQICERRAAGTRDNLPPNMSVPHQFINGKDMSLHFEWDPVTQDLNMSLRGGSVKLRLGIEIHVFFFDGEKQVFYGRDIAMGGMWEIVADKAKNICRLDFVYNKEE</sequence>
<gene>
    <name evidence="1" type="ORF">UABAM_01409</name>
</gene>
<proteinExistence type="predicted"/>
<dbReference type="RefSeq" id="WP_151967279.1">
    <property type="nucleotide sequence ID" value="NZ_AP019860.1"/>
</dbReference>
<name>A0A5S9IJJ7_UABAM</name>
<evidence type="ECO:0000313" key="1">
    <source>
        <dbReference type="EMBL" id="BBM83059.1"/>
    </source>
</evidence>
<dbReference type="AlphaFoldDB" id="A0A5S9IJJ7"/>
<dbReference type="KEGG" id="uam:UABAM_01409"/>